<dbReference type="SUPFAM" id="SSF51735">
    <property type="entry name" value="NAD(P)-binding Rossmann-fold domains"/>
    <property type="match status" value="1"/>
</dbReference>
<dbReference type="PANTHER" id="PTHR43242">
    <property type="entry name" value="NAD(P)-BINDING ROSSMANN-FOLD SUPERFAMILY PROTEIN"/>
    <property type="match status" value="1"/>
</dbReference>
<dbReference type="Pfam" id="PF04321">
    <property type="entry name" value="RmlD_sub_bind"/>
    <property type="match status" value="1"/>
</dbReference>
<proteinExistence type="predicted"/>
<organism evidence="2 3">
    <name type="scientific">Leptospira mayottensis 200901122</name>
    <dbReference type="NCBI Taxonomy" id="1193010"/>
    <lineage>
        <taxon>Bacteria</taxon>
        <taxon>Pseudomonadati</taxon>
        <taxon>Spirochaetota</taxon>
        <taxon>Spirochaetia</taxon>
        <taxon>Leptospirales</taxon>
        <taxon>Leptospiraceae</taxon>
        <taxon>Leptospira</taxon>
    </lineage>
</organism>
<dbReference type="InterPro" id="IPR036291">
    <property type="entry name" value="NAD(P)-bd_dom_sf"/>
</dbReference>
<name>A0AA87MNF1_9LEPT</name>
<dbReference type="RefSeq" id="WP_002763745.1">
    <property type="nucleotide sequence ID" value="NZ_AKWM02000051.1"/>
</dbReference>
<protein>
    <submittedName>
        <fullName evidence="2">RmlD substrate binding domain protein</fullName>
    </submittedName>
</protein>
<dbReference type="Proteomes" id="UP000001343">
    <property type="component" value="Unassembled WGS sequence"/>
</dbReference>
<feature type="domain" description="RmlD-like substrate binding" evidence="1">
    <location>
        <begin position="4"/>
        <end position="279"/>
    </location>
</feature>
<dbReference type="InterPro" id="IPR029903">
    <property type="entry name" value="RmlD-like-bd"/>
</dbReference>
<accession>A0AA87MNF1</accession>
<dbReference type="AlphaFoldDB" id="A0AA87MNF1"/>
<dbReference type="PANTHER" id="PTHR43242:SF1">
    <property type="entry name" value="NAD(P)-BINDING ROSSMANN-FOLD SUPERFAMILY PROTEIN"/>
    <property type="match status" value="1"/>
</dbReference>
<evidence type="ECO:0000313" key="2">
    <source>
        <dbReference type="EMBL" id="EKR99488.1"/>
    </source>
</evidence>
<dbReference type="EMBL" id="AKWM02000051">
    <property type="protein sequence ID" value="EKR99488.1"/>
    <property type="molecule type" value="Genomic_DNA"/>
</dbReference>
<gene>
    <name evidence="2" type="ORF">LEP1GSC125_0129</name>
</gene>
<comment type="caution">
    <text evidence="2">The sequence shown here is derived from an EMBL/GenBank/DDBJ whole genome shotgun (WGS) entry which is preliminary data.</text>
</comment>
<dbReference type="Gene3D" id="3.40.50.720">
    <property type="entry name" value="NAD(P)-binding Rossmann-like Domain"/>
    <property type="match status" value="1"/>
</dbReference>
<dbReference type="Gene3D" id="3.90.25.10">
    <property type="entry name" value="UDP-galactose 4-epimerase, domain 1"/>
    <property type="match status" value="1"/>
</dbReference>
<evidence type="ECO:0000259" key="1">
    <source>
        <dbReference type="Pfam" id="PF04321"/>
    </source>
</evidence>
<evidence type="ECO:0000313" key="3">
    <source>
        <dbReference type="Proteomes" id="UP000001343"/>
    </source>
</evidence>
<reference evidence="2 3" key="1">
    <citation type="journal article" date="2014" name="Int. J. Syst. Evol. Microbiol.">
        <title>Leptospira mayottensis sp. nov., a pathogenic species of the genus Leptospira isolated from humans.</title>
        <authorList>
            <person name="Bourhy P."/>
            <person name="Collet L."/>
            <person name="Brisse S."/>
            <person name="Picardeau M."/>
        </authorList>
    </citation>
    <scope>NUCLEOTIDE SEQUENCE [LARGE SCALE GENOMIC DNA]</scope>
    <source>
        <strain evidence="2 3">200901122</strain>
    </source>
</reference>
<sequence>MRKKIFIVGGTSSIGNSLRNFFSKNYNVVYSCRVKEKRKFYYIDLAESLNNVKISENFDYIFFCAGISSMKLCKENPTFAYKINVENTFNLIERFVELGSKIIFFSTNLVFNGLNPFPDEKCNPSPLCEYGRLKFETEKKIIGLSNNVSIVRLSKVIDRNMQLFDRWKNQFLLNEKVKAFINYKISPISMNYLSNAMGQLLRNWTPGILHLSSHDEISYFEVAKFIAKKNGFKEDLVDPQTVECSDLFMDSIPYYVSLDMRYTAKMLNINIPSFHEALSFYNR</sequence>